<dbReference type="AlphaFoldDB" id="A0A8X6R274"/>
<dbReference type="Gene3D" id="3.10.20.90">
    <property type="entry name" value="Phosphatidylinositol 3-kinase Catalytic Subunit, Chain A, domain 1"/>
    <property type="match status" value="1"/>
</dbReference>
<evidence type="ECO:0000259" key="1">
    <source>
        <dbReference type="Pfam" id="PF12053"/>
    </source>
</evidence>
<name>A0A8X6R274_NEPPI</name>
<evidence type="ECO:0000313" key="3">
    <source>
        <dbReference type="Proteomes" id="UP000887013"/>
    </source>
</evidence>
<dbReference type="Pfam" id="PF12053">
    <property type="entry name" value="Par3_HAL_N_term"/>
    <property type="match status" value="1"/>
</dbReference>
<organism evidence="2 3">
    <name type="scientific">Nephila pilipes</name>
    <name type="common">Giant wood spider</name>
    <name type="synonym">Nephila maculata</name>
    <dbReference type="NCBI Taxonomy" id="299642"/>
    <lineage>
        <taxon>Eukaryota</taxon>
        <taxon>Metazoa</taxon>
        <taxon>Ecdysozoa</taxon>
        <taxon>Arthropoda</taxon>
        <taxon>Chelicerata</taxon>
        <taxon>Arachnida</taxon>
        <taxon>Araneae</taxon>
        <taxon>Araneomorphae</taxon>
        <taxon>Entelegynae</taxon>
        <taxon>Araneoidea</taxon>
        <taxon>Nephilidae</taxon>
        <taxon>Nephila</taxon>
    </lineage>
</organism>
<feature type="domain" description="Par3/HAL N-terminal" evidence="1">
    <location>
        <begin position="1"/>
        <end position="55"/>
    </location>
</feature>
<keyword evidence="3" id="KW-1185">Reference proteome</keyword>
<accession>A0A8X6R274</accession>
<gene>
    <name evidence="2" type="ORF">NPIL_263321</name>
</gene>
<dbReference type="Proteomes" id="UP000887013">
    <property type="component" value="Unassembled WGS sequence"/>
</dbReference>
<dbReference type="EMBL" id="BMAW01039303">
    <property type="protein sequence ID" value="GFU55326.1"/>
    <property type="molecule type" value="Genomic_DNA"/>
</dbReference>
<sequence length="107" mass="12084">MKVTVNFGSVRVIVPCGKGDLPVKKLMDLAITRYKKATGKIVKLRTLAMKLHEGEYLKPPWSSINLADTINEVIRTSNRRFLFSMASASCRCAHYGFPLFYYRILGA</sequence>
<dbReference type="OrthoDB" id="6436769at2759"/>
<evidence type="ECO:0000313" key="2">
    <source>
        <dbReference type="EMBL" id="GFU55326.1"/>
    </source>
</evidence>
<reference evidence="2" key="1">
    <citation type="submission" date="2020-08" db="EMBL/GenBank/DDBJ databases">
        <title>Multicomponent nature underlies the extraordinary mechanical properties of spider dragline silk.</title>
        <authorList>
            <person name="Kono N."/>
            <person name="Nakamura H."/>
            <person name="Mori M."/>
            <person name="Yoshida Y."/>
            <person name="Ohtoshi R."/>
            <person name="Malay A.D."/>
            <person name="Moran D.A.P."/>
            <person name="Tomita M."/>
            <person name="Numata K."/>
            <person name="Arakawa K."/>
        </authorList>
    </citation>
    <scope>NUCLEOTIDE SEQUENCE</scope>
</reference>
<dbReference type="InterPro" id="IPR021922">
    <property type="entry name" value="Par3/HAL_N"/>
</dbReference>
<proteinExistence type="predicted"/>
<protein>
    <recommendedName>
        <fullName evidence="1">Par3/HAL N-terminal domain-containing protein</fullName>
    </recommendedName>
</protein>
<comment type="caution">
    <text evidence="2">The sequence shown here is derived from an EMBL/GenBank/DDBJ whole genome shotgun (WGS) entry which is preliminary data.</text>
</comment>